<dbReference type="OrthoDB" id="1470350at2759"/>
<dbReference type="PANTHER" id="PTHR24305">
    <property type="entry name" value="CYTOCHROME P450"/>
    <property type="match status" value="1"/>
</dbReference>
<evidence type="ECO:0000313" key="3">
    <source>
        <dbReference type="Proteomes" id="UP000789706"/>
    </source>
</evidence>
<dbReference type="EMBL" id="CAJVPK010001380">
    <property type="protein sequence ID" value="CAG8584285.1"/>
    <property type="molecule type" value="Genomic_DNA"/>
</dbReference>
<dbReference type="GO" id="GO:0016705">
    <property type="term" value="F:oxidoreductase activity, acting on paired donors, with incorporation or reduction of molecular oxygen"/>
    <property type="evidence" value="ECO:0007669"/>
    <property type="project" value="InterPro"/>
</dbReference>
<dbReference type="GO" id="GO:0020037">
    <property type="term" value="F:heme binding"/>
    <property type="evidence" value="ECO:0007669"/>
    <property type="project" value="InterPro"/>
</dbReference>
<dbReference type="InterPro" id="IPR050121">
    <property type="entry name" value="Cytochrome_P450_monoxygenase"/>
</dbReference>
<dbReference type="GO" id="GO:0005506">
    <property type="term" value="F:iron ion binding"/>
    <property type="evidence" value="ECO:0007669"/>
    <property type="project" value="InterPro"/>
</dbReference>
<dbReference type="AlphaFoldDB" id="A0A9N9G4I4"/>
<dbReference type="Proteomes" id="UP000789706">
    <property type="component" value="Unassembled WGS sequence"/>
</dbReference>
<dbReference type="SUPFAM" id="SSF48264">
    <property type="entry name" value="Cytochrome P450"/>
    <property type="match status" value="1"/>
</dbReference>
<evidence type="ECO:0000313" key="2">
    <source>
        <dbReference type="EMBL" id="CAG8584285.1"/>
    </source>
</evidence>
<proteinExistence type="inferred from homology"/>
<gene>
    <name evidence="2" type="ORF">DEBURN_LOCUS8727</name>
</gene>
<name>A0A9N9G4I4_9GLOM</name>
<evidence type="ECO:0000256" key="1">
    <source>
        <dbReference type="ARBA" id="ARBA00010617"/>
    </source>
</evidence>
<comment type="caution">
    <text evidence="2">The sequence shown here is derived from an EMBL/GenBank/DDBJ whole genome shotgun (WGS) entry which is preliminary data.</text>
</comment>
<sequence length="287" mass="32441">MLELTVLLVALLVGYYTYKWIIYPLYLSPLCKIPGPPPDHFLLGNFFGAPQLKWTNDYGGIICYRGLFNEPQISITDPQALQKVLVSDVYDYHKPILFSMKKIIGEGILLAEGDEMIPTFAEISHLLKEIWMKELDDNKERKIDIMPCISKATLDITGKAGFNLQINSLTSESELASAYNMLTNKNAGTGKSLNNIIVFLSNFFQIIHKLPLKYIYMLKEASKIVEKESSKLVNEGLEKAKQGNLQGNDILSVLIKMNEEEKDNEKMSFDELKYQIMTFLAAGHGTT</sequence>
<protein>
    <submittedName>
        <fullName evidence="2">7138_t:CDS:1</fullName>
    </submittedName>
</protein>
<dbReference type="Gene3D" id="1.10.630.10">
    <property type="entry name" value="Cytochrome P450"/>
    <property type="match status" value="1"/>
</dbReference>
<dbReference type="PANTHER" id="PTHR24305:SF166">
    <property type="entry name" value="CYTOCHROME P450 12A4, MITOCHONDRIAL-RELATED"/>
    <property type="match status" value="1"/>
</dbReference>
<dbReference type="GO" id="GO:0004497">
    <property type="term" value="F:monooxygenase activity"/>
    <property type="evidence" value="ECO:0007669"/>
    <property type="project" value="InterPro"/>
</dbReference>
<accession>A0A9N9G4I4</accession>
<dbReference type="Pfam" id="PF00067">
    <property type="entry name" value="p450"/>
    <property type="match status" value="1"/>
</dbReference>
<dbReference type="InterPro" id="IPR036396">
    <property type="entry name" value="Cyt_P450_sf"/>
</dbReference>
<organism evidence="2 3">
    <name type="scientific">Diversispora eburnea</name>
    <dbReference type="NCBI Taxonomy" id="1213867"/>
    <lineage>
        <taxon>Eukaryota</taxon>
        <taxon>Fungi</taxon>
        <taxon>Fungi incertae sedis</taxon>
        <taxon>Mucoromycota</taxon>
        <taxon>Glomeromycotina</taxon>
        <taxon>Glomeromycetes</taxon>
        <taxon>Diversisporales</taxon>
        <taxon>Diversisporaceae</taxon>
        <taxon>Diversispora</taxon>
    </lineage>
</organism>
<comment type="similarity">
    <text evidence="1">Belongs to the cytochrome P450 family.</text>
</comment>
<dbReference type="InterPro" id="IPR001128">
    <property type="entry name" value="Cyt_P450"/>
</dbReference>
<reference evidence="2" key="1">
    <citation type="submission" date="2021-06" db="EMBL/GenBank/DDBJ databases">
        <authorList>
            <person name="Kallberg Y."/>
            <person name="Tangrot J."/>
            <person name="Rosling A."/>
        </authorList>
    </citation>
    <scope>NUCLEOTIDE SEQUENCE</scope>
    <source>
        <strain evidence="2">AZ414A</strain>
    </source>
</reference>
<feature type="non-terminal residue" evidence="2">
    <location>
        <position position="287"/>
    </location>
</feature>
<keyword evidence="3" id="KW-1185">Reference proteome</keyword>